<dbReference type="OrthoDB" id="64849at2759"/>
<dbReference type="Proteomes" id="UP000243579">
    <property type="component" value="Unassembled WGS sequence"/>
</dbReference>
<accession>A0A1V9YH71</accession>
<feature type="transmembrane region" description="Helical" evidence="1">
    <location>
        <begin position="183"/>
        <end position="204"/>
    </location>
</feature>
<keyword evidence="1" id="KW-0812">Transmembrane</keyword>
<name>A0A1V9YH71_ACHHY</name>
<protein>
    <recommendedName>
        <fullName evidence="4">Transmembrane protein</fullName>
    </recommendedName>
</protein>
<feature type="transmembrane region" description="Helical" evidence="1">
    <location>
        <begin position="155"/>
        <end position="176"/>
    </location>
</feature>
<feature type="transmembrane region" description="Helical" evidence="1">
    <location>
        <begin position="83"/>
        <end position="100"/>
    </location>
</feature>
<feature type="transmembrane region" description="Helical" evidence="1">
    <location>
        <begin position="216"/>
        <end position="233"/>
    </location>
</feature>
<keyword evidence="1" id="KW-1133">Transmembrane helix</keyword>
<evidence type="ECO:0008006" key="4">
    <source>
        <dbReference type="Google" id="ProtNLM"/>
    </source>
</evidence>
<evidence type="ECO:0000313" key="3">
    <source>
        <dbReference type="Proteomes" id="UP000243579"/>
    </source>
</evidence>
<keyword evidence="1" id="KW-0472">Membrane</keyword>
<evidence type="ECO:0000256" key="1">
    <source>
        <dbReference type="SAM" id="Phobius"/>
    </source>
</evidence>
<dbReference type="AlphaFoldDB" id="A0A1V9YH71"/>
<proteinExistence type="predicted"/>
<organism evidence="2 3">
    <name type="scientific">Achlya hypogyna</name>
    <name type="common">Oomycete</name>
    <name type="synonym">Protoachlya hypogyna</name>
    <dbReference type="NCBI Taxonomy" id="1202772"/>
    <lineage>
        <taxon>Eukaryota</taxon>
        <taxon>Sar</taxon>
        <taxon>Stramenopiles</taxon>
        <taxon>Oomycota</taxon>
        <taxon>Saprolegniomycetes</taxon>
        <taxon>Saprolegniales</taxon>
        <taxon>Achlyaceae</taxon>
        <taxon>Achlya</taxon>
    </lineage>
</organism>
<gene>
    <name evidence="2" type="ORF">ACHHYP_20616</name>
</gene>
<comment type="caution">
    <text evidence="2">The sequence shown here is derived from an EMBL/GenBank/DDBJ whole genome shotgun (WGS) entry which is preliminary data.</text>
</comment>
<feature type="transmembrane region" description="Helical" evidence="1">
    <location>
        <begin position="50"/>
        <end position="71"/>
    </location>
</feature>
<dbReference type="EMBL" id="JNBR01001826">
    <property type="protein sequence ID" value="OQR85072.1"/>
    <property type="molecule type" value="Genomic_DNA"/>
</dbReference>
<sequence length="258" mass="29510">MPRPRLLRPEIRRPPTRGLTWSRWDLIAWPFQVLTYTTIVFSVAHVLLTPFLYVATIALGLLSIALVPIAAARFMLHLVGCRIIWFYPSSIIYGGFQLLAQTDVALHNSIARPQVPLAFDANADDENLRLLEDGRHPRFVLRVRDDWSPSRGVQFVFYIFFVRMLLQIVVVQWLGYVAYSIEALVDIGTLVLFPRAPCTFSFFWGLDVPITCAEHPLGLVGCAVVLLTLFVRLRQPIVELLCWTTRYFCCESFLLLRG</sequence>
<reference evidence="2 3" key="1">
    <citation type="journal article" date="2014" name="Genome Biol. Evol.">
        <title>The secreted proteins of Achlya hypogyna and Thraustotheca clavata identify the ancestral oomycete secretome and reveal gene acquisitions by horizontal gene transfer.</title>
        <authorList>
            <person name="Misner I."/>
            <person name="Blouin N."/>
            <person name="Leonard G."/>
            <person name="Richards T.A."/>
            <person name="Lane C.E."/>
        </authorList>
    </citation>
    <scope>NUCLEOTIDE SEQUENCE [LARGE SCALE GENOMIC DNA]</scope>
    <source>
        <strain evidence="2 3">ATCC 48635</strain>
    </source>
</reference>
<evidence type="ECO:0000313" key="2">
    <source>
        <dbReference type="EMBL" id="OQR85072.1"/>
    </source>
</evidence>
<keyword evidence="3" id="KW-1185">Reference proteome</keyword>
<feature type="transmembrane region" description="Helical" evidence="1">
    <location>
        <begin position="21"/>
        <end position="44"/>
    </location>
</feature>